<evidence type="ECO:0000256" key="8">
    <source>
        <dbReference type="ARBA" id="ARBA00022989"/>
    </source>
</evidence>
<gene>
    <name evidence="12" type="ORF">H9892_06430</name>
</gene>
<dbReference type="InterPro" id="IPR059000">
    <property type="entry name" value="ATPase_P-type_domA"/>
</dbReference>
<dbReference type="SMART" id="SM00831">
    <property type="entry name" value="Cation_ATPase_N"/>
    <property type="match status" value="1"/>
</dbReference>
<dbReference type="InterPro" id="IPR001757">
    <property type="entry name" value="P_typ_ATPase"/>
</dbReference>
<dbReference type="AlphaFoldDB" id="A0A9D1TRM1"/>
<dbReference type="SUPFAM" id="SSF56784">
    <property type="entry name" value="HAD-like"/>
    <property type="match status" value="1"/>
</dbReference>
<organism evidence="12 13">
    <name type="scientific">Candidatus Protoclostridium stercorigallinarum</name>
    <dbReference type="NCBI Taxonomy" id="2838741"/>
    <lineage>
        <taxon>Bacteria</taxon>
        <taxon>Bacillati</taxon>
        <taxon>Bacillota</taxon>
        <taxon>Clostridia</taxon>
        <taxon>Candidatus Protoclostridium</taxon>
    </lineage>
</organism>
<dbReference type="InterPro" id="IPR023214">
    <property type="entry name" value="HAD_sf"/>
</dbReference>
<feature type="transmembrane region" description="Helical" evidence="10">
    <location>
        <begin position="230"/>
        <end position="253"/>
    </location>
</feature>
<dbReference type="GO" id="GO:0005524">
    <property type="term" value="F:ATP binding"/>
    <property type="evidence" value="ECO:0007669"/>
    <property type="project" value="UniProtKB-KW"/>
</dbReference>
<dbReference type="GO" id="GO:0016887">
    <property type="term" value="F:ATP hydrolysis activity"/>
    <property type="evidence" value="ECO:0007669"/>
    <property type="project" value="InterPro"/>
</dbReference>
<sequence>MDICEKYGTCPGGLDSAEAERRRTLYGDNVTEKRKAPSLARRMARQLKDPMLIILLGAAAVGLALAIADFSAQALVEPLLIIGIALANALVSALQERGAQRSLDALENLSAVMCKVRRDGKEIVADARTLVPGDIVLLHAGDIVPADCVLIGAHSLESEESMLTGESVPVSKSEGDRVFSGSKVLTGKGTAVVDKTGMSTEMGRIAALLNAEGERPTPLQSKLKKLSEQLGVLSLVICFVVFALGLAGIFVLGNRELTPLMLLTTAIALAVSALPEGLPTTVTMVLSSGMRKLVARRAIVRKLPAVETLGSVSVICTDKTGTLTEGRMTVTEYTDRRTLELAALCTDNASDPTDAALMDVPRPEAVRLSLTPFDNVSRKMSVTVNVGGKILEITKGAPESVYPPAAEAAAALEERGLRVLAVACRELRSPDDLRGGRQTFVGLVGLSDPPRPEAAEAVRKCKSAGIRPVMLTGDGAGAARSVAAAVGLDAERVLLGRDIEHMSDEELKEALKSTSVFARVTPSDKLRIVKLFRSMGEVVGVTGDGV</sequence>
<keyword evidence="5" id="KW-0547">Nucleotide-binding</keyword>
<dbReference type="InterPro" id="IPR018303">
    <property type="entry name" value="ATPase_P-typ_P_site"/>
</dbReference>
<keyword evidence="4 10" id="KW-0812">Transmembrane</keyword>
<comment type="subcellular location">
    <subcellularLocation>
        <location evidence="1">Membrane</location>
        <topology evidence="1">Multi-pass membrane protein</topology>
    </subcellularLocation>
</comment>
<keyword evidence="6" id="KW-0067">ATP-binding</keyword>
<reference evidence="12" key="1">
    <citation type="journal article" date="2021" name="PeerJ">
        <title>Extensive microbial diversity within the chicken gut microbiome revealed by metagenomics and culture.</title>
        <authorList>
            <person name="Gilroy R."/>
            <person name="Ravi A."/>
            <person name="Getino M."/>
            <person name="Pursley I."/>
            <person name="Horton D.L."/>
            <person name="Alikhan N.F."/>
            <person name="Baker D."/>
            <person name="Gharbi K."/>
            <person name="Hall N."/>
            <person name="Watson M."/>
            <person name="Adriaenssens E.M."/>
            <person name="Foster-Nyarko E."/>
            <person name="Jarju S."/>
            <person name="Secka A."/>
            <person name="Antonio M."/>
            <person name="Oren A."/>
            <person name="Chaudhuri R.R."/>
            <person name="La Ragione R."/>
            <person name="Hildebrand F."/>
            <person name="Pallen M.J."/>
        </authorList>
    </citation>
    <scope>NUCLEOTIDE SEQUENCE</scope>
    <source>
        <strain evidence="12">12435</strain>
    </source>
</reference>
<dbReference type="InterPro" id="IPR023299">
    <property type="entry name" value="ATPase_P-typ_cyto_dom_N"/>
</dbReference>
<feature type="transmembrane region" description="Helical" evidence="10">
    <location>
        <begin position="51"/>
        <end position="68"/>
    </location>
</feature>
<dbReference type="Gene3D" id="2.70.150.10">
    <property type="entry name" value="Calcium-transporting ATPase, cytoplasmic transduction domain A"/>
    <property type="match status" value="1"/>
</dbReference>
<dbReference type="PANTHER" id="PTHR42861">
    <property type="entry name" value="CALCIUM-TRANSPORTING ATPASE"/>
    <property type="match status" value="1"/>
</dbReference>
<evidence type="ECO:0000256" key="7">
    <source>
        <dbReference type="ARBA" id="ARBA00022967"/>
    </source>
</evidence>
<evidence type="ECO:0000256" key="9">
    <source>
        <dbReference type="ARBA" id="ARBA00023136"/>
    </source>
</evidence>
<evidence type="ECO:0000256" key="1">
    <source>
        <dbReference type="ARBA" id="ARBA00004141"/>
    </source>
</evidence>
<evidence type="ECO:0000313" key="13">
    <source>
        <dbReference type="Proteomes" id="UP000823990"/>
    </source>
</evidence>
<dbReference type="NCBIfam" id="TIGR01494">
    <property type="entry name" value="ATPase_P-type"/>
    <property type="match status" value="1"/>
</dbReference>
<evidence type="ECO:0000256" key="4">
    <source>
        <dbReference type="ARBA" id="ARBA00022692"/>
    </source>
</evidence>
<keyword evidence="7" id="KW-1278">Translocase</keyword>
<keyword evidence="3" id="KW-0597">Phosphoprotein</keyword>
<name>A0A9D1TRM1_9FIRM</name>
<dbReference type="Pfam" id="PF00702">
    <property type="entry name" value="Hydrolase"/>
    <property type="match status" value="1"/>
</dbReference>
<dbReference type="InterPro" id="IPR008250">
    <property type="entry name" value="ATPase_P-typ_transduc_dom_A_sf"/>
</dbReference>
<evidence type="ECO:0000256" key="10">
    <source>
        <dbReference type="SAM" id="Phobius"/>
    </source>
</evidence>
<reference evidence="12" key="2">
    <citation type="submission" date="2021-04" db="EMBL/GenBank/DDBJ databases">
        <authorList>
            <person name="Gilroy R."/>
        </authorList>
    </citation>
    <scope>NUCLEOTIDE SEQUENCE</scope>
    <source>
        <strain evidence="12">12435</strain>
    </source>
</reference>
<evidence type="ECO:0000256" key="2">
    <source>
        <dbReference type="ARBA" id="ARBA00008804"/>
    </source>
</evidence>
<evidence type="ECO:0000256" key="5">
    <source>
        <dbReference type="ARBA" id="ARBA00022741"/>
    </source>
</evidence>
<dbReference type="FunFam" id="2.70.150.10:FF:000042">
    <property type="entry name" value="Plasma membrane ATPase"/>
    <property type="match status" value="1"/>
</dbReference>
<dbReference type="Gene3D" id="1.20.1110.10">
    <property type="entry name" value="Calcium-transporting ATPase, transmembrane domain"/>
    <property type="match status" value="1"/>
</dbReference>
<accession>A0A9D1TRM1</accession>
<dbReference type="PROSITE" id="PS00154">
    <property type="entry name" value="ATPASE_E1_E2"/>
    <property type="match status" value="1"/>
</dbReference>
<dbReference type="GO" id="GO:0016020">
    <property type="term" value="C:membrane"/>
    <property type="evidence" value="ECO:0007669"/>
    <property type="project" value="UniProtKB-SubCell"/>
</dbReference>
<dbReference type="Proteomes" id="UP000823990">
    <property type="component" value="Unassembled WGS sequence"/>
</dbReference>
<evidence type="ECO:0000256" key="6">
    <source>
        <dbReference type="ARBA" id="ARBA00022840"/>
    </source>
</evidence>
<dbReference type="InterPro" id="IPR023298">
    <property type="entry name" value="ATPase_P-typ_TM_dom_sf"/>
</dbReference>
<keyword evidence="9 10" id="KW-0472">Membrane</keyword>
<dbReference type="Pfam" id="PF00122">
    <property type="entry name" value="E1-E2_ATPase"/>
    <property type="match status" value="1"/>
</dbReference>
<feature type="non-terminal residue" evidence="12">
    <location>
        <position position="546"/>
    </location>
</feature>
<dbReference type="Gene3D" id="3.40.1110.10">
    <property type="entry name" value="Calcium-transporting ATPase, cytoplasmic domain N"/>
    <property type="match status" value="1"/>
</dbReference>
<feature type="transmembrane region" description="Helical" evidence="10">
    <location>
        <begin position="74"/>
        <end position="94"/>
    </location>
</feature>
<evidence type="ECO:0000256" key="3">
    <source>
        <dbReference type="ARBA" id="ARBA00022553"/>
    </source>
</evidence>
<dbReference type="InterPro" id="IPR004014">
    <property type="entry name" value="ATPase_P-typ_cation-transptr_N"/>
</dbReference>
<dbReference type="Gene3D" id="3.40.50.1000">
    <property type="entry name" value="HAD superfamily/HAD-like"/>
    <property type="match status" value="2"/>
</dbReference>
<proteinExistence type="inferred from homology"/>
<feature type="transmembrane region" description="Helical" evidence="10">
    <location>
        <begin position="259"/>
        <end position="287"/>
    </location>
</feature>
<comment type="similarity">
    <text evidence="2">Belongs to the cation transport ATPase (P-type) (TC 3.A.3) family. Type IIIA subfamily.</text>
</comment>
<dbReference type="SUPFAM" id="SSF81665">
    <property type="entry name" value="Calcium ATPase, transmembrane domain M"/>
    <property type="match status" value="1"/>
</dbReference>
<feature type="domain" description="Cation-transporting P-type ATPase N-terminal" evidence="11">
    <location>
        <begin position="1"/>
        <end position="67"/>
    </location>
</feature>
<evidence type="ECO:0000313" key="12">
    <source>
        <dbReference type="EMBL" id="HIW02960.1"/>
    </source>
</evidence>
<comment type="caution">
    <text evidence="12">The sequence shown here is derived from an EMBL/GenBank/DDBJ whole genome shotgun (WGS) entry which is preliminary data.</text>
</comment>
<dbReference type="EMBL" id="DXHS01000105">
    <property type="protein sequence ID" value="HIW02960.1"/>
    <property type="molecule type" value="Genomic_DNA"/>
</dbReference>
<dbReference type="SUPFAM" id="SSF81653">
    <property type="entry name" value="Calcium ATPase, transduction domain A"/>
    <property type="match status" value="1"/>
</dbReference>
<evidence type="ECO:0000259" key="11">
    <source>
        <dbReference type="SMART" id="SM00831"/>
    </source>
</evidence>
<dbReference type="InterPro" id="IPR036412">
    <property type="entry name" value="HAD-like_sf"/>
</dbReference>
<dbReference type="Pfam" id="PF00690">
    <property type="entry name" value="Cation_ATPase_N"/>
    <property type="match status" value="1"/>
</dbReference>
<keyword evidence="8 10" id="KW-1133">Transmembrane helix</keyword>
<protein>
    <submittedName>
        <fullName evidence="12">HAD-IC family P-type ATPase</fullName>
    </submittedName>
</protein>
<dbReference type="PRINTS" id="PR00119">
    <property type="entry name" value="CATATPASE"/>
</dbReference>